<dbReference type="EMBL" id="MGEL01000003">
    <property type="protein sequence ID" value="OGL83540.1"/>
    <property type="molecule type" value="Genomic_DNA"/>
</dbReference>
<organism evidence="1 2">
    <name type="scientific">Candidatus Uhrbacteria bacterium RIFCSPLOWO2_01_FULL_53_9</name>
    <dbReference type="NCBI Taxonomy" id="1802403"/>
    <lineage>
        <taxon>Bacteria</taxon>
        <taxon>Candidatus Uhriibacteriota</taxon>
    </lineage>
</organism>
<evidence type="ECO:0000313" key="2">
    <source>
        <dbReference type="Proteomes" id="UP000176932"/>
    </source>
</evidence>
<sequence>MHHPTLAAGRWKTLTFCEQMGNIGSEISRATKAPTRERCERAVDRALELLDLTIANERGLRQRELLRVRELIADVFFGGMEYGETFESLLPFFDAFAIVAHEHGA</sequence>
<protein>
    <submittedName>
        <fullName evidence="1">Uncharacterized protein</fullName>
    </submittedName>
</protein>
<proteinExistence type="predicted"/>
<dbReference type="AlphaFoldDB" id="A0A1F7UZ36"/>
<dbReference type="Proteomes" id="UP000176932">
    <property type="component" value="Unassembled WGS sequence"/>
</dbReference>
<comment type="caution">
    <text evidence="1">The sequence shown here is derived from an EMBL/GenBank/DDBJ whole genome shotgun (WGS) entry which is preliminary data.</text>
</comment>
<evidence type="ECO:0000313" key="1">
    <source>
        <dbReference type="EMBL" id="OGL83540.1"/>
    </source>
</evidence>
<gene>
    <name evidence="1" type="ORF">A3B32_00765</name>
</gene>
<reference evidence="1 2" key="1">
    <citation type="journal article" date="2016" name="Nat. Commun.">
        <title>Thousands of microbial genomes shed light on interconnected biogeochemical processes in an aquifer system.</title>
        <authorList>
            <person name="Anantharaman K."/>
            <person name="Brown C.T."/>
            <person name="Hug L.A."/>
            <person name="Sharon I."/>
            <person name="Castelle C.J."/>
            <person name="Probst A.J."/>
            <person name="Thomas B.C."/>
            <person name="Singh A."/>
            <person name="Wilkins M.J."/>
            <person name="Karaoz U."/>
            <person name="Brodie E.L."/>
            <person name="Williams K.H."/>
            <person name="Hubbard S.S."/>
            <person name="Banfield J.F."/>
        </authorList>
    </citation>
    <scope>NUCLEOTIDE SEQUENCE [LARGE SCALE GENOMIC DNA]</scope>
</reference>
<accession>A0A1F7UZ36</accession>
<name>A0A1F7UZ36_9BACT</name>